<comment type="caution">
    <text evidence="2">The sequence shown here is derived from an EMBL/GenBank/DDBJ whole genome shotgun (WGS) entry which is preliminary data.</text>
</comment>
<dbReference type="PANTHER" id="PTHR38104:SF1">
    <property type="entry name" value="ANTI-SIGMA-E FACTOR RSEA"/>
    <property type="match status" value="1"/>
</dbReference>
<reference evidence="2 3" key="1">
    <citation type="submission" date="2018-05" db="EMBL/GenBank/DDBJ databases">
        <title>Genomic Encyclopedia of Type Strains, Phase IV (KMG-IV): sequencing the most valuable type-strain genomes for metagenomic binning, comparative biology and taxonomic classification.</title>
        <authorList>
            <person name="Goeker M."/>
        </authorList>
    </citation>
    <scope>NUCLEOTIDE SEQUENCE [LARGE SCALE GENOMIC DNA]</scope>
    <source>
        <strain evidence="2 3">DSM 23606</strain>
    </source>
</reference>
<name>A0A317MWV5_9GAMM</name>
<sequence length="200" mass="21134">MTQQIGEQISALMDGELDAREVELLVKRLGRDDEHRDTWCRYHVIGEAMRSNLPGAMPFDLAARVSAAIANESLPAPSLARRRWLRPAAGIAVAASVAGGILLGFGPQQGGAPGVVTVASSVPVPAAVLVEQPSRVVATAAVRAVPVAAFPDAAPEPAQGRWKSREPLSSYVVSHNESATMNQMSGVLPYVRMVGYESGR</sequence>
<proteinExistence type="predicted"/>
<keyword evidence="3" id="KW-1185">Reference proteome</keyword>
<dbReference type="SUPFAM" id="SSF89069">
    <property type="entry name" value="N-terminal, cytoplasmic domain of anti-sigmaE factor RseA"/>
    <property type="match status" value="1"/>
</dbReference>
<dbReference type="InterPro" id="IPR052383">
    <property type="entry name" value="Anti-sigma-E_RseA-like"/>
</dbReference>
<dbReference type="Gene3D" id="1.10.10.880">
    <property type="entry name" value="Anti sigma-E protein RseA, N-terminal domain"/>
    <property type="match status" value="1"/>
</dbReference>
<dbReference type="Pfam" id="PF03872">
    <property type="entry name" value="RseA_N"/>
    <property type="match status" value="1"/>
</dbReference>
<accession>A0A317MWV5</accession>
<dbReference type="EMBL" id="QGTJ01000003">
    <property type="protein sequence ID" value="PWV63376.1"/>
    <property type="molecule type" value="Genomic_DNA"/>
</dbReference>
<feature type="domain" description="Anti sigma-E protein RseA N-terminal" evidence="1">
    <location>
        <begin position="6"/>
        <end position="73"/>
    </location>
</feature>
<protein>
    <submittedName>
        <fullName evidence="2">RseA-like anti sigma(E) protein</fullName>
    </submittedName>
</protein>
<dbReference type="GO" id="GO:0016989">
    <property type="term" value="F:sigma factor antagonist activity"/>
    <property type="evidence" value="ECO:0007669"/>
    <property type="project" value="InterPro"/>
</dbReference>
<evidence type="ECO:0000313" key="3">
    <source>
        <dbReference type="Proteomes" id="UP000246569"/>
    </source>
</evidence>
<dbReference type="PANTHER" id="PTHR38104">
    <property type="match status" value="1"/>
</dbReference>
<dbReference type="InterPro" id="IPR036147">
    <property type="entry name" value="Anti-sigma_E_RseA_N_sf"/>
</dbReference>
<organism evidence="2 3">
    <name type="scientific">Plasticicumulans acidivorans</name>
    <dbReference type="NCBI Taxonomy" id="886464"/>
    <lineage>
        <taxon>Bacteria</taxon>
        <taxon>Pseudomonadati</taxon>
        <taxon>Pseudomonadota</taxon>
        <taxon>Gammaproteobacteria</taxon>
        <taxon>Candidatus Competibacteraceae</taxon>
        <taxon>Plasticicumulans</taxon>
    </lineage>
</organism>
<dbReference type="InterPro" id="IPR005572">
    <property type="entry name" value="Anti-sigma_E_RseA_N"/>
</dbReference>
<evidence type="ECO:0000313" key="2">
    <source>
        <dbReference type="EMBL" id="PWV63376.1"/>
    </source>
</evidence>
<evidence type="ECO:0000259" key="1">
    <source>
        <dbReference type="Pfam" id="PF03872"/>
    </source>
</evidence>
<gene>
    <name evidence="2" type="ORF">C7443_103301</name>
</gene>
<dbReference type="Proteomes" id="UP000246569">
    <property type="component" value="Unassembled WGS sequence"/>
</dbReference>
<dbReference type="AlphaFoldDB" id="A0A317MWV5"/>
<dbReference type="CDD" id="cd16328">
    <property type="entry name" value="RseA_N"/>
    <property type="match status" value="1"/>
</dbReference>
<dbReference type="RefSeq" id="WP_170123528.1">
    <property type="nucleotide sequence ID" value="NZ_QGTJ01000003.1"/>
</dbReference>